<keyword evidence="3" id="KW-0378">Hydrolase</keyword>
<keyword evidence="4" id="KW-1185">Reference proteome</keyword>
<dbReference type="PANTHER" id="PTHR43433:SF5">
    <property type="entry name" value="AB HYDROLASE-1 DOMAIN-CONTAINING PROTEIN"/>
    <property type="match status" value="1"/>
</dbReference>
<organism evidence="3 4">
    <name type="scientific">Phytohabitans rumicis</name>
    <dbReference type="NCBI Taxonomy" id="1076125"/>
    <lineage>
        <taxon>Bacteria</taxon>
        <taxon>Bacillati</taxon>
        <taxon>Actinomycetota</taxon>
        <taxon>Actinomycetes</taxon>
        <taxon>Micromonosporales</taxon>
        <taxon>Micromonosporaceae</taxon>
    </lineage>
</organism>
<dbReference type="InterPro" id="IPR050471">
    <property type="entry name" value="AB_hydrolase"/>
</dbReference>
<sequence>MSVLGFSERDESQEKDMSERRTAQRYRDVPTRTIAAAGAVFAYRELGPHAGVPLVVLTHLGANLDNWDPRVVDGLAQDRRVIAVDYRGVGDSTGRVRDSIEEMAADMVAVIRALGHNRVDLFGLSMGGMVAQAVITQAPHQIDRLILVGSGPAGGPGLMDMTRLTIATVPRAVVTFNDPKTLLFFTRTPVGKHAAREYLTRLKERTAGRDKPVSAGVYRAQLAAVHRWGEQVPADLSRFTGPVLIVHGDSDRMVPPENASALAQRLPGASVTVFPDSGHGVAFQNHRAFVDAARDHLRR</sequence>
<feature type="domain" description="AB hydrolase-1" evidence="2">
    <location>
        <begin position="53"/>
        <end position="284"/>
    </location>
</feature>
<dbReference type="InterPro" id="IPR029058">
    <property type="entry name" value="AB_hydrolase_fold"/>
</dbReference>
<accession>A0A6V8L8I9</accession>
<protein>
    <submittedName>
        <fullName evidence="3">Alpha/beta hydrolase</fullName>
    </submittedName>
</protein>
<evidence type="ECO:0000313" key="3">
    <source>
        <dbReference type="EMBL" id="GFJ93563.1"/>
    </source>
</evidence>
<dbReference type="GO" id="GO:0016787">
    <property type="term" value="F:hydrolase activity"/>
    <property type="evidence" value="ECO:0007669"/>
    <property type="project" value="UniProtKB-KW"/>
</dbReference>
<dbReference type="InterPro" id="IPR000073">
    <property type="entry name" value="AB_hydrolase_1"/>
</dbReference>
<feature type="compositionally biased region" description="Basic and acidic residues" evidence="1">
    <location>
        <begin position="7"/>
        <end position="26"/>
    </location>
</feature>
<gene>
    <name evidence="3" type="ORF">Prum_072050</name>
</gene>
<dbReference type="Gene3D" id="3.40.50.1820">
    <property type="entry name" value="alpha/beta hydrolase"/>
    <property type="match status" value="1"/>
</dbReference>
<dbReference type="SUPFAM" id="SSF53474">
    <property type="entry name" value="alpha/beta-Hydrolases"/>
    <property type="match status" value="1"/>
</dbReference>
<dbReference type="PANTHER" id="PTHR43433">
    <property type="entry name" value="HYDROLASE, ALPHA/BETA FOLD FAMILY PROTEIN"/>
    <property type="match status" value="1"/>
</dbReference>
<reference evidence="3 4" key="1">
    <citation type="submission" date="2020-03" db="EMBL/GenBank/DDBJ databases">
        <title>Whole genome shotgun sequence of Phytohabitans rumicis NBRC 108638.</title>
        <authorList>
            <person name="Komaki H."/>
            <person name="Tamura T."/>
        </authorList>
    </citation>
    <scope>NUCLEOTIDE SEQUENCE [LARGE SCALE GENOMIC DNA]</scope>
    <source>
        <strain evidence="3 4">NBRC 108638</strain>
    </source>
</reference>
<dbReference type="PRINTS" id="PR00111">
    <property type="entry name" value="ABHYDROLASE"/>
</dbReference>
<evidence type="ECO:0000313" key="4">
    <source>
        <dbReference type="Proteomes" id="UP000482960"/>
    </source>
</evidence>
<dbReference type="AlphaFoldDB" id="A0A6V8L8I9"/>
<reference evidence="3 4" key="2">
    <citation type="submission" date="2020-03" db="EMBL/GenBank/DDBJ databases">
        <authorList>
            <person name="Ichikawa N."/>
            <person name="Kimura A."/>
            <person name="Kitahashi Y."/>
            <person name="Uohara A."/>
        </authorList>
    </citation>
    <scope>NUCLEOTIDE SEQUENCE [LARGE SCALE GENOMIC DNA]</scope>
    <source>
        <strain evidence="3 4">NBRC 108638</strain>
    </source>
</reference>
<dbReference type="Pfam" id="PF00561">
    <property type="entry name" value="Abhydrolase_1"/>
    <property type="match status" value="1"/>
</dbReference>
<dbReference type="EMBL" id="BLPG01000001">
    <property type="protein sequence ID" value="GFJ93563.1"/>
    <property type="molecule type" value="Genomic_DNA"/>
</dbReference>
<evidence type="ECO:0000259" key="2">
    <source>
        <dbReference type="Pfam" id="PF00561"/>
    </source>
</evidence>
<feature type="region of interest" description="Disordered" evidence="1">
    <location>
        <begin position="1"/>
        <end position="26"/>
    </location>
</feature>
<proteinExistence type="predicted"/>
<comment type="caution">
    <text evidence="3">The sequence shown here is derived from an EMBL/GenBank/DDBJ whole genome shotgun (WGS) entry which is preliminary data.</text>
</comment>
<dbReference type="Proteomes" id="UP000482960">
    <property type="component" value="Unassembled WGS sequence"/>
</dbReference>
<name>A0A6V8L8I9_9ACTN</name>
<evidence type="ECO:0000256" key="1">
    <source>
        <dbReference type="SAM" id="MobiDB-lite"/>
    </source>
</evidence>